<sequence>MYARRRSGGLGNGYRPNVMGMGGVVAASRISPEGSLRGHQMYNSEYRNYNRSGYGRGGHSKPFQPPLPPPCETDIFMEAGKLAAEYLVTKGILPPNALSGKWQNVDWKNQMEDFMQISMDSRGSVHSRLGTAAADVGPGWRRYSDEYNFMGSRNSMRGRRRTGSSNNHGSNWNPEFVRSGSWFDRGRTSPGREADRDISAELQDEQSVQKDSDTGMQSSSAGEITQESDNAADLQSSLEKCNLPHDAGAKPGSSSNENDVPSNDDVETPIKESDGNSTMSNEEAEEDKEGRNDNDLEQKHAENMKVSASLQDGSLASENNIDLMRYCKFANVPTKTRSSLAIRGSKVDVDTIAEDETMSDSKLFKDSGVQVIDVPVDGSALNASCHRSHKPNSLSDVLKAPSTEEDLGVSHTSRQGHCSIPGSFPKRSMINHQEIDGEFPGYGSSNPIVLGRGEKRPLDDDIDCREETKRPKEWAPPLETQPEGCLPLSNSMENQHTSVEPSSSQSEHVTLSTDQQSSDISLFSRSHIESSEYTEEKQLFPGSFKTCDLNLIEASDMNENRAPDPILMLRSITETGRQAAPVDFDLSMSSNNSNVHNKHGKREVDDKDIEVIDLEDDSMQEDNTFTNAERRADSVFNVLDNFPDNVHNATEIPNHQDGYGLMISELLGSDSVTTDLSALHNDMDLHNGQGILGDDDSIYMSFGEIPISFIRPWEQPTQDYGKPF</sequence>
<feature type="compositionally biased region" description="Polar residues" evidence="1">
    <location>
        <begin position="252"/>
        <end position="261"/>
    </location>
</feature>
<reference evidence="3 4" key="1">
    <citation type="submission" date="2019-12" db="EMBL/GenBank/DDBJ databases">
        <authorList>
            <person name="Alioto T."/>
            <person name="Alioto T."/>
            <person name="Gomez Garrido J."/>
        </authorList>
    </citation>
    <scope>NUCLEOTIDE SEQUENCE [LARGE SCALE GENOMIC DNA]</scope>
</reference>
<feature type="compositionally biased region" description="Polar residues" evidence="1">
    <location>
        <begin position="214"/>
        <end position="239"/>
    </location>
</feature>
<comment type="caution">
    <text evidence="3">The sequence shown here is derived from an EMBL/GenBank/DDBJ whole genome shotgun (WGS) entry which is preliminary data.</text>
</comment>
<evidence type="ECO:0000313" key="4">
    <source>
        <dbReference type="Proteomes" id="UP000594638"/>
    </source>
</evidence>
<dbReference type="EMBL" id="CACTIH010009101">
    <property type="protein sequence ID" value="CAA3024073.1"/>
    <property type="molecule type" value="Genomic_DNA"/>
</dbReference>
<feature type="domain" description="FHA" evidence="2">
    <location>
        <begin position="573"/>
        <end position="631"/>
    </location>
</feature>
<feature type="compositionally biased region" description="Basic and acidic residues" evidence="1">
    <location>
        <begin position="184"/>
        <end position="199"/>
    </location>
</feature>
<dbReference type="Proteomes" id="UP000594638">
    <property type="component" value="Unassembled WGS sequence"/>
</dbReference>
<organism evidence="3 4">
    <name type="scientific">Olea europaea subsp. europaea</name>
    <dbReference type="NCBI Taxonomy" id="158383"/>
    <lineage>
        <taxon>Eukaryota</taxon>
        <taxon>Viridiplantae</taxon>
        <taxon>Streptophyta</taxon>
        <taxon>Embryophyta</taxon>
        <taxon>Tracheophyta</taxon>
        <taxon>Spermatophyta</taxon>
        <taxon>Magnoliopsida</taxon>
        <taxon>eudicotyledons</taxon>
        <taxon>Gunneridae</taxon>
        <taxon>Pentapetalae</taxon>
        <taxon>asterids</taxon>
        <taxon>lamiids</taxon>
        <taxon>Lamiales</taxon>
        <taxon>Oleaceae</taxon>
        <taxon>Oleeae</taxon>
        <taxon>Olea</taxon>
    </lineage>
</organism>
<dbReference type="Gramene" id="OE9A101637T2">
    <property type="protein sequence ID" value="OE9A101637C2"/>
    <property type="gene ID" value="OE9A101637"/>
</dbReference>
<dbReference type="OrthoDB" id="765741at2759"/>
<gene>
    <name evidence="3" type="ORF">OLEA9_A101637</name>
</gene>
<name>A0A8S0UY35_OLEEU</name>
<keyword evidence="4" id="KW-1185">Reference proteome</keyword>
<dbReference type="InterPro" id="IPR000253">
    <property type="entry name" value="FHA_dom"/>
</dbReference>
<evidence type="ECO:0000259" key="2">
    <source>
        <dbReference type="PROSITE" id="PS50006"/>
    </source>
</evidence>
<dbReference type="PANTHER" id="PTHR36056:SF1">
    <property type="entry name" value="PROTEIN, PUTATIVE-RELATED"/>
    <property type="match status" value="1"/>
</dbReference>
<dbReference type="PROSITE" id="PS50006">
    <property type="entry name" value="FHA_DOMAIN"/>
    <property type="match status" value="1"/>
</dbReference>
<dbReference type="Gramene" id="OE9A101637T5">
    <property type="protein sequence ID" value="OE9A101637C5"/>
    <property type="gene ID" value="OE9A101637"/>
</dbReference>
<feature type="region of interest" description="Disordered" evidence="1">
    <location>
        <begin position="151"/>
        <end position="292"/>
    </location>
</feature>
<dbReference type="AlphaFoldDB" id="A0A8S0UY35"/>
<accession>A0A8S0UY35</accession>
<evidence type="ECO:0000313" key="3">
    <source>
        <dbReference type="EMBL" id="CAA3024073.1"/>
    </source>
</evidence>
<feature type="compositionally biased region" description="Basic and acidic residues" evidence="1">
    <location>
        <begin position="452"/>
        <end position="473"/>
    </location>
</feature>
<dbReference type="Gramene" id="OE9A101637T4">
    <property type="protein sequence ID" value="OE9A101637C4"/>
    <property type="gene ID" value="OE9A101637"/>
</dbReference>
<feature type="compositionally biased region" description="Polar residues" evidence="1">
    <location>
        <begin position="488"/>
        <end position="517"/>
    </location>
</feature>
<dbReference type="PANTHER" id="PTHR36056">
    <property type="entry name" value="PROTEIN, PUTATIVE-RELATED"/>
    <property type="match status" value="1"/>
</dbReference>
<evidence type="ECO:0000256" key="1">
    <source>
        <dbReference type="SAM" id="MobiDB-lite"/>
    </source>
</evidence>
<protein>
    <submittedName>
        <fullName evidence="3">Uncharacterized protein At4g26450-like</fullName>
    </submittedName>
</protein>
<proteinExistence type="predicted"/>
<feature type="region of interest" description="Disordered" evidence="1">
    <location>
        <begin position="437"/>
        <end position="517"/>
    </location>
</feature>
<dbReference type="InterPro" id="IPR040276">
    <property type="entry name" value="At4g26450-like"/>
</dbReference>